<name>A0A371EYS5_MUCPR</name>
<feature type="non-terminal residue" evidence="2">
    <location>
        <position position="1"/>
    </location>
</feature>
<feature type="compositionally biased region" description="Polar residues" evidence="1">
    <location>
        <begin position="34"/>
        <end position="47"/>
    </location>
</feature>
<reference evidence="2" key="1">
    <citation type="submission" date="2018-05" db="EMBL/GenBank/DDBJ databases">
        <title>Draft genome of Mucuna pruriens seed.</title>
        <authorList>
            <person name="Nnadi N.E."/>
            <person name="Vos R."/>
            <person name="Hasami M.H."/>
            <person name="Devisetty U.K."/>
            <person name="Aguiy J.C."/>
        </authorList>
    </citation>
    <scope>NUCLEOTIDE SEQUENCE [LARGE SCALE GENOMIC DNA]</scope>
    <source>
        <strain evidence="2">JCA_2017</strain>
    </source>
</reference>
<dbReference type="EMBL" id="QJKJ01011424">
    <property type="protein sequence ID" value="RDX71210.1"/>
    <property type="molecule type" value="Genomic_DNA"/>
</dbReference>
<dbReference type="OrthoDB" id="778454at2759"/>
<protein>
    <submittedName>
        <fullName evidence="2">Uncharacterized protein</fullName>
    </submittedName>
</protein>
<accession>A0A371EYS5</accession>
<gene>
    <name evidence="2" type="ORF">CR513_49473</name>
</gene>
<proteinExistence type="predicted"/>
<organism evidence="2 3">
    <name type="scientific">Mucuna pruriens</name>
    <name type="common">Velvet bean</name>
    <name type="synonym">Dolichos pruriens</name>
    <dbReference type="NCBI Taxonomy" id="157652"/>
    <lineage>
        <taxon>Eukaryota</taxon>
        <taxon>Viridiplantae</taxon>
        <taxon>Streptophyta</taxon>
        <taxon>Embryophyta</taxon>
        <taxon>Tracheophyta</taxon>
        <taxon>Spermatophyta</taxon>
        <taxon>Magnoliopsida</taxon>
        <taxon>eudicotyledons</taxon>
        <taxon>Gunneridae</taxon>
        <taxon>Pentapetalae</taxon>
        <taxon>rosids</taxon>
        <taxon>fabids</taxon>
        <taxon>Fabales</taxon>
        <taxon>Fabaceae</taxon>
        <taxon>Papilionoideae</taxon>
        <taxon>50 kb inversion clade</taxon>
        <taxon>NPAAA clade</taxon>
        <taxon>indigoferoid/millettioid clade</taxon>
        <taxon>Phaseoleae</taxon>
        <taxon>Mucuna</taxon>
    </lineage>
</organism>
<evidence type="ECO:0000313" key="2">
    <source>
        <dbReference type="EMBL" id="RDX71210.1"/>
    </source>
</evidence>
<keyword evidence="3" id="KW-1185">Reference proteome</keyword>
<evidence type="ECO:0000313" key="3">
    <source>
        <dbReference type="Proteomes" id="UP000257109"/>
    </source>
</evidence>
<feature type="region of interest" description="Disordered" evidence="1">
    <location>
        <begin position="1"/>
        <end position="47"/>
    </location>
</feature>
<feature type="region of interest" description="Disordered" evidence="1">
    <location>
        <begin position="113"/>
        <end position="138"/>
    </location>
</feature>
<dbReference type="AlphaFoldDB" id="A0A371EYS5"/>
<sequence length="174" mass="19286">MEHPTNLCPTLQETKSDQPENVGAIGGYQYEKQPYQSQPIDNQQTESRALCSSTIGTHTECALETSRLSTADFVVSSTTFLATTAIENATTNSPSLEDLMKQLATSNLEFQQSLPRPTEADSEPNADLQSRPEKNVPLLFPTRTISTRKPESDEVLLKMFRKVEINIPVLDAIK</sequence>
<comment type="caution">
    <text evidence="2">The sequence shown here is derived from an EMBL/GenBank/DDBJ whole genome shotgun (WGS) entry which is preliminary data.</text>
</comment>
<dbReference type="Proteomes" id="UP000257109">
    <property type="component" value="Unassembled WGS sequence"/>
</dbReference>
<evidence type="ECO:0000256" key="1">
    <source>
        <dbReference type="SAM" id="MobiDB-lite"/>
    </source>
</evidence>